<feature type="domain" description="CobW/HypB/UreG nucleotide-binding" evidence="1">
    <location>
        <begin position="4"/>
        <end position="170"/>
    </location>
</feature>
<name>A0A3D2X8F8_9FIRM</name>
<feature type="domain" description="DUF1980" evidence="2">
    <location>
        <begin position="187"/>
        <end position="316"/>
    </location>
</feature>
<evidence type="ECO:0000259" key="2">
    <source>
        <dbReference type="Pfam" id="PF21537"/>
    </source>
</evidence>
<evidence type="ECO:0000259" key="1">
    <source>
        <dbReference type="Pfam" id="PF02492"/>
    </source>
</evidence>
<evidence type="ECO:0000313" key="3">
    <source>
        <dbReference type="EMBL" id="HCL03266.1"/>
    </source>
</evidence>
<dbReference type="Gene3D" id="3.40.50.300">
    <property type="entry name" value="P-loop containing nucleotide triphosphate hydrolases"/>
    <property type="match status" value="1"/>
</dbReference>
<evidence type="ECO:0000313" key="4">
    <source>
        <dbReference type="Proteomes" id="UP000262969"/>
    </source>
</evidence>
<protein>
    <submittedName>
        <fullName evidence="3">GTPase</fullName>
    </submittedName>
</protein>
<dbReference type="InterPro" id="IPR052955">
    <property type="entry name" value="UPF0703_membrane_permease"/>
</dbReference>
<organism evidence="3 4">
    <name type="scientific">Lachnoclostridium phytofermentans</name>
    <dbReference type="NCBI Taxonomy" id="66219"/>
    <lineage>
        <taxon>Bacteria</taxon>
        <taxon>Bacillati</taxon>
        <taxon>Bacillota</taxon>
        <taxon>Clostridia</taxon>
        <taxon>Lachnospirales</taxon>
        <taxon>Lachnospiraceae</taxon>
    </lineage>
</organism>
<dbReference type="AlphaFoldDB" id="A0A3D2X8F8"/>
<gene>
    <name evidence="3" type="ORF">DHW61_12820</name>
</gene>
<accession>A0A3D2X8F8</accession>
<dbReference type="PANTHER" id="PTHR40047:SF1">
    <property type="entry name" value="UPF0703 PROTEIN YCGQ"/>
    <property type="match status" value="1"/>
</dbReference>
<dbReference type="PANTHER" id="PTHR40047">
    <property type="entry name" value="UPF0703 PROTEIN YCGQ"/>
    <property type="match status" value="1"/>
</dbReference>
<dbReference type="Pfam" id="PF02492">
    <property type="entry name" value="cobW"/>
    <property type="match status" value="1"/>
</dbReference>
<comment type="caution">
    <text evidence="3">The sequence shown here is derived from an EMBL/GenBank/DDBJ whole genome shotgun (WGS) entry which is preliminary data.</text>
</comment>
<reference evidence="3 4" key="1">
    <citation type="journal article" date="2018" name="Nat. Biotechnol.">
        <title>A standardized bacterial taxonomy based on genome phylogeny substantially revises the tree of life.</title>
        <authorList>
            <person name="Parks D.H."/>
            <person name="Chuvochina M."/>
            <person name="Waite D.W."/>
            <person name="Rinke C."/>
            <person name="Skarshewski A."/>
            <person name="Chaumeil P.A."/>
            <person name="Hugenholtz P."/>
        </authorList>
    </citation>
    <scope>NUCLEOTIDE SEQUENCE [LARGE SCALE GENOMIC DNA]</scope>
    <source>
        <strain evidence="3">UBA11728</strain>
    </source>
</reference>
<dbReference type="InterPro" id="IPR027417">
    <property type="entry name" value="P-loop_NTPase"/>
</dbReference>
<proteinExistence type="predicted"/>
<dbReference type="SUPFAM" id="SSF52540">
    <property type="entry name" value="P-loop containing nucleoside triphosphate hydrolases"/>
    <property type="match status" value="1"/>
</dbReference>
<dbReference type="InterPro" id="IPR003495">
    <property type="entry name" value="CobW/HypB/UreG_nucleotide-bd"/>
</dbReference>
<sequence>MEIPVYLVNGFLESGKSTFVLETMKDPEFTDSVRTLLLVCEEGEVEYDEAMLAKLKVDVVVVEDQDKLNEEFLKHCYELYKPQRVMIEYNGMWDTEEFLEMELPEPLVMAQIITLIDASTYQNYMSNFKSIMISQFKYSDTVIVNRCDESTDKIAIRRTIKPVNRKAEIVYESVDGVTTDAGEEVLPFDITADHIDLCDDDYGLWYLHAMDNPKMYQGKIITFRAMVYKTERFPKGAFVPGRFAMTCCADDIAFIGFLCKTDYAGPVAIDQLKNRMWITLTAQLRVEYYKEYHGKGPVLYAKKIEMAEEPQEKLVYFN</sequence>
<dbReference type="EMBL" id="DPVV01000431">
    <property type="protein sequence ID" value="HCL03266.1"/>
    <property type="molecule type" value="Genomic_DNA"/>
</dbReference>
<dbReference type="InterPro" id="IPR048447">
    <property type="entry name" value="DUF1980_C"/>
</dbReference>
<dbReference type="Proteomes" id="UP000262969">
    <property type="component" value="Unassembled WGS sequence"/>
</dbReference>
<dbReference type="Pfam" id="PF21537">
    <property type="entry name" value="DUF1980_C"/>
    <property type="match status" value="1"/>
</dbReference>